<dbReference type="GeneID" id="20352418"/>
<name>J3PEM9_GAET3</name>
<evidence type="ECO:0000313" key="2">
    <source>
        <dbReference type="EMBL" id="EJT70937.1"/>
    </source>
</evidence>
<dbReference type="VEuPathDB" id="FungiDB:GGTG_11960"/>
<evidence type="ECO:0000256" key="1">
    <source>
        <dbReference type="SAM" id="MobiDB-lite"/>
    </source>
</evidence>
<proteinExistence type="predicted"/>
<dbReference type="HOGENOM" id="CLU_2413397_0_0_1"/>
<accession>J3PEM9</accession>
<reference evidence="2" key="3">
    <citation type="submission" date="2010-09" db="EMBL/GenBank/DDBJ databases">
        <title>Annotation of Gaeumannomyces graminis var. tritici R3-111a-1.</title>
        <authorList>
            <consortium name="The Broad Institute Genome Sequencing Platform"/>
            <person name="Ma L.-J."/>
            <person name="Dead R."/>
            <person name="Young S.K."/>
            <person name="Zeng Q."/>
            <person name="Gargeya S."/>
            <person name="Fitzgerald M."/>
            <person name="Haas B."/>
            <person name="Abouelleil A."/>
            <person name="Alvarado L."/>
            <person name="Arachchi H.M."/>
            <person name="Berlin A."/>
            <person name="Brown A."/>
            <person name="Chapman S.B."/>
            <person name="Chen Z."/>
            <person name="Dunbar C."/>
            <person name="Freedman E."/>
            <person name="Gearin G."/>
            <person name="Gellesch M."/>
            <person name="Goldberg J."/>
            <person name="Griggs A."/>
            <person name="Gujja S."/>
            <person name="Heiman D."/>
            <person name="Howarth C."/>
            <person name="Larson L."/>
            <person name="Lui A."/>
            <person name="MacDonald P.J.P."/>
            <person name="Mehta T."/>
            <person name="Montmayeur A."/>
            <person name="Murphy C."/>
            <person name="Neiman D."/>
            <person name="Pearson M."/>
            <person name="Priest M."/>
            <person name="Roberts A."/>
            <person name="Saif S."/>
            <person name="Shea T."/>
            <person name="Shenoy N."/>
            <person name="Sisk P."/>
            <person name="Stolte C."/>
            <person name="Sykes S."/>
            <person name="Yandava C."/>
            <person name="Wortman J."/>
            <person name="Nusbaum C."/>
            <person name="Birren B."/>
        </authorList>
    </citation>
    <scope>NUCLEOTIDE SEQUENCE</scope>
    <source>
        <strain evidence="2">R3-111a-1</strain>
    </source>
</reference>
<evidence type="ECO:0000313" key="3">
    <source>
        <dbReference type="EnsemblFungi" id="EJT70937"/>
    </source>
</evidence>
<reference evidence="3" key="4">
    <citation type="journal article" date="2015" name="G3 (Bethesda)">
        <title>Genome sequences of three phytopathogenic species of the Magnaporthaceae family of fungi.</title>
        <authorList>
            <person name="Okagaki L.H."/>
            <person name="Nunes C.C."/>
            <person name="Sailsbery J."/>
            <person name="Clay B."/>
            <person name="Brown D."/>
            <person name="John T."/>
            <person name="Oh Y."/>
            <person name="Young N."/>
            <person name="Fitzgerald M."/>
            <person name="Haas B.J."/>
            <person name="Zeng Q."/>
            <person name="Young S."/>
            <person name="Adiconis X."/>
            <person name="Fan L."/>
            <person name="Levin J.Z."/>
            <person name="Mitchell T.K."/>
            <person name="Okubara P.A."/>
            <person name="Farman M.L."/>
            <person name="Kohn L.M."/>
            <person name="Birren B."/>
            <person name="Ma L.-J."/>
            <person name="Dean R.A."/>
        </authorList>
    </citation>
    <scope>NUCLEOTIDE SEQUENCE</scope>
    <source>
        <strain evidence="3">R3-111a-1</strain>
    </source>
</reference>
<sequence>MVPKLKTFSQTRQTRSSFGWPPAVTAQGTQGTQGKRGLGQAGSFSAQTEPLAVRRARPPRPQCNGHLKPTAETTVQSVLTLPVLPLTFPGAR</sequence>
<reference evidence="2" key="2">
    <citation type="submission" date="2010-07" db="EMBL/GenBank/DDBJ databases">
        <authorList>
            <consortium name="The Broad Institute Genome Sequencing Platform"/>
            <consortium name="Broad Institute Genome Sequencing Center for Infectious Disease"/>
            <person name="Ma L.-J."/>
            <person name="Dead R."/>
            <person name="Young S."/>
            <person name="Zeng Q."/>
            <person name="Koehrsen M."/>
            <person name="Alvarado L."/>
            <person name="Berlin A."/>
            <person name="Chapman S.B."/>
            <person name="Chen Z."/>
            <person name="Freedman E."/>
            <person name="Gellesch M."/>
            <person name="Goldberg J."/>
            <person name="Griggs A."/>
            <person name="Gujja S."/>
            <person name="Heilman E.R."/>
            <person name="Heiman D."/>
            <person name="Hepburn T."/>
            <person name="Howarth C."/>
            <person name="Jen D."/>
            <person name="Larson L."/>
            <person name="Mehta T."/>
            <person name="Neiman D."/>
            <person name="Pearson M."/>
            <person name="Roberts A."/>
            <person name="Saif S."/>
            <person name="Shea T."/>
            <person name="Shenoy N."/>
            <person name="Sisk P."/>
            <person name="Stolte C."/>
            <person name="Sykes S."/>
            <person name="Walk T."/>
            <person name="White J."/>
            <person name="Yandava C."/>
            <person name="Haas B."/>
            <person name="Nusbaum C."/>
            <person name="Birren B."/>
        </authorList>
    </citation>
    <scope>NUCLEOTIDE SEQUENCE</scope>
    <source>
        <strain evidence="2">R3-111a-1</strain>
    </source>
</reference>
<dbReference type="EnsemblFungi" id="EJT70937">
    <property type="protein sequence ID" value="EJT70937"/>
    <property type="gene ID" value="GGTG_11960"/>
</dbReference>
<dbReference type="AlphaFoldDB" id="J3PEM9"/>
<dbReference type="Proteomes" id="UP000006039">
    <property type="component" value="Unassembled WGS sequence"/>
</dbReference>
<protein>
    <submittedName>
        <fullName evidence="2 3">Uncharacterized protein</fullName>
    </submittedName>
</protein>
<dbReference type="RefSeq" id="XP_009228115.1">
    <property type="nucleotide sequence ID" value="XM_009229851.1"/>
</dbReference>
<reference evidence="4" key="1">
    <citation type="submission" date="2010-07" db="EMBL/GenBank/DDBJ databases">
        <title>The genome sequence of Gaeumannomyces graminis var. tritici strain R3-111a-1.</title>
        <authorList>
            <consortium name="The Broad Institute Genome Sequencing Platform"/>
            <person name="Ma L.-J."/>
            <person name="Dead R."/>
            <person name="Young S."/>
            <person name="Zeng Q."/>
            <person name="Koehrsen M."/>
            <person name="Alvarado L."/>
            <person name="Berlin A."/>
            <person name="Chapman S.B."/>
            <person name="Chen Z."/>
            <person name="Freedman E."/>
            <person name="Gellesch M."/>
            <person name="Goldberg J."/>
            <person name="Griggs A."/>
            <person name="Gujja S."/>
            <person name="Heilman E.R."/>
            <person name="Heiman D."/>
            <person name="Hepburn T."/>
            <person name="Howarth C."/>
            <person name="Jen D."/>
            <person name="Larson L."/>
            <person name="Mehta T."/>
            <person name="Neiman D."/>
            <person name="Pearson M."/>
            <person name="Roberts A."/>
            <person name="Saif S."/>
            <person name="Shea T."/>
            <person name="Shenoy N."/>
            <person name="Sisk P."/>
            <person name="Stolte C."/>
            <person name="Sykes S."/>
            <person name="Walk T."/>
            <person name="White J."/>
            <person name="Yandava C."/>
            <person name="Haas B."/>
            <person name="Nusbaum C."/>
            <person name="Birren B."/>
        </authorList>
    </citation>
    <scope>NUCLEOTIDE SEQUENCE [LARGE SCALE GENOMIC DNA]</scope>
    <source>
        <strain evidence="4">R3-111a-1</strain>
    </source>
</reference>
<keyword evidence="4" id="KW-1185">Reference proteome</keyword>
<evidence type="ECO:0000313" key="4">
    <source>
        <dbReference type="Proteomes" id="UP000006039"/>
    </source>
</evidence>
<dbReference type="EMBL" id="GL385401">
    <property type="protein sequence ID" value="EJT70937.1"/>
    <property type="molecule type" value="Genomic_DNA"/>
</dbReference>
<reference evidence="3" key="5">
    <citation type="submission" date="2018-04" db="UniProtKB">
        <authorList>
            <consortium name="EnsemblFungi"/>
        </authorList>
    </citation>
    <scope>IDENTIFICATION</scope>
    <source>
        <strain evidence="3">R3-111a-1</strain>
    </source>
</reference>
<feature type="region of interest" description="Disordered" evidence="1">
    <location>
        <begin position="1"/>
        <end position="68"/>
    </location>
</feature>
<feature type="compositionally biased region" description="Polar residues" evidence="1">
    <location>
        <begin position="7"/>
        <end position="17"/>
    </location>
</feature>
<organism evidence="2">
    <name type="scientific">Gaeumannomyces tritici (strain R3-111a-1)</name>
    <name type="common">Wheat and barley take-all root rot fungus</name>
    <name type="synonym">Gaeumannomyces graminis var. tritici</name>
    <dbReference type="NCBI Taxonomy" id="644352"/>
    <lineage>
        <taxon>Eukaryota</taxon>
        <taxon>Fungi</taxon>
        <taxon>Dikarya</taxon>
        <taxon>Ascomycota</taxon>
        <taxon>Pezizomycotina</taxon>
        <taxon>Sordariomycetes</taxon>
        <taxon>Sordariomycetidae</taxon>
        <taxon>Magnaporthales</taxon>
        <taxon>Magnaporthaceae</taxon>
        <taxon>Gaeumannomyces</taxon>
    </lineage>
</organism>
<gene>
    <name evidence="3" type="primary">20352418</name>
    <name evidence="2" type="ORF">GGTG_11960</name>
</gene>